<protein>
    <submittedName>
        <fullName evidence="10">Potassium channel protein</fullName>
    </submittedName>
</protein>
<evidence type="ECO:0000256" key="8">
    <source>
        <dbReference type="SAM" id="Phobius"/>
    </source>
</evidence>
<feature type="transmembrane region" description="Helical" evidence="8">
    <location>
        <begin position="82"/>
        <end position="100"/>
    </location>
</feature>
<organism evidence="10 11">
    <name type="scientific">Halovenus carboxidivorans</name>
    <dbReference type="NCBI Taxonomy" id="2692199"/>
    <lineage>
        <taxon>Archaea</taxon>
        <taxon>Methanobacteriati</taxon>
        <taxon>Methanobacteriota</taxon>
        <taxon>Stenosarchaea group</taxon>
        <taxon>Halobacteria</taxon>
        <taxon>Halobacteriales</taxon>
        <taxon>Haloarculaceae</taxon>
        <taxon>Halovenus</taxon>
    </lineage>
</organism>
<sequence>MGGSERSVSQIYGLRAAIIAPLLVAVLSLATGLTNIAVGVTFGGPLAPYIPEVAQAAAGFTGALTGFLMLLSTWSLRHRHRVGWYATMLLLPITAVQGLIQATSYSLPLVVLSILSMPVLGANYRQFDQRAALSNTQIAALIALSGTLGYGTVGTYALREEFGQVETVLDAFYYTVVTASTVGYGDVTPASQQARVFSLSVVVLGTASFAVALGSVLGPAIEARFAHALGTMTETEYDLLENHIVILGYGDLTEPLIEELGTEEFVIVTDDTDRVARYRNRDINVISGNPSDEQPLHDANIEQARAVIVATENDAEDAFAILTARELSPNTRIIAAATARENIQKLRRAGADTVLSPAMIGGQLLGQSALRDDGGAELIEQFE</sequence>
<keyword evidence="5" id="KW-0406">Ion transport</keyword>
<dbReference type="InterPro" id="IPR003280">
    <property type="entry name" value="2pore_dom_K_chnl"/>
</dbReference>
<dbReference type="PROSITE" id="PS51201">
    <property type="entry name" value="RCK_N"/>
    <property type="match status" value="1"/>
</dbReference>
<dbReference type="Pfam" id="PF07885">
    <property type="entry name" value="Ion_trans_2"/>
    <property type="match status" value="1"/>
</dbReference>
<keyword evidence="7 10" id="KW-0407">Ion channel</keyword>
<keyword evidence="11" id="KW-1185">Reference proteome</keyword>
<dbReference type="PRINTS" id="PR01333">
    <property type="entry name" value="2POREKCHANEL"/>
</dbReference>
<proteinExistence type="predicted"/>
<keyword evidence="6 8" id="KW-0472">Membrane</keyword>
<dbReference type="InterPro" id="IPR036291">
    <property type="entry name" value="NAD(P)-bd_dom_sf"/>
</dbReference>
<dbReference type="EMBL" id="WUUT01000001">
    <property type="protein sequence ID" value="MXR50653.1"/>
    <property type="molecule type" value="Genomic_DNA"/>
</dbReference>
<evidence type="ECO:0000256" key="5">
    <source>
        <dbReference type="ARBA" id="ARBA00023065"/>
    </source>
</evidence>
<evidence type="ECO:0000313" key="11">
    <source>
        <dbReference type="Proteomes" id="UP000466535"/>
    </source>
</evidence>
<feature type="transmembrane region" description="Helical" evidence="8">
    <location>
        <begin position="136"/>
        <end position="158"/>
    </location>
</feature>
<evidence type="ECO:0000256" key="3">
    <source>
        <dbReference type="ARBA" id="ARBA00022692"/>
    </source>
</evidence>
<dbReference type="InterPro" id="IPR003148">
    <property type="entry name" value="RCK_N"/>
</dbReference>
<feature type="transmembrane region" description="Helical" evidence="8">
    <location>
        <begin position="106"/>
        <end position="124"/>
    </location>
</feature>
<dbReference type="GO" id="GO:0005267">
    <property type="term" value="F:potassium channel activity"/>
    <property type="evidence" value="ECO:0007669"/>
    <property type="project" value="InterPro"/>
</dbReference>
<name>A0A6B0T532_9EURY</name>
<dbReference type="OrthoDB" id="56871at2157"/>
<comment type="subcellular location">
    <subcellularLocation>
        <location evidence="1">Cell membrane</location>
        <topology evidence="1">Multi-pass membrane protein</topology>
    </subcellularLocation>
</comment>
<dbReference type="PANTHER" id="PTHR43833:SF9">
    <property type="entry name" value="POTASSIUM CHANNEL PROTEIN YUGO-RELATED"/>
    <property type="match status" value="1"/>
</dbReference>
<dbReference type="Pfam" id="PF02254">
    <property type="entry name" value="TrkA_N"/>
    <property type="match status" value="1"/>
</dbReference>
<reference evidence="10 11" key="1">
    <citation type="submission" date="2019-12" db="EMBL/GenBank/DDBJ databases">
        <title>Isolation and characterization of three novel carbon monoxide-oxidizing members of Halobacteria from salione crusts and soils.</title>
        <authorList>
            <person name="Myers M.R."/>
            <person name="King G.M."/>
        </authorList>
    </citation>
    <scope>NUCLEOTIDE SEQUENCE [LARGE SCALE GENOMIC DNA]</scope>
    <source>
        <strain evidence="10 11">WSH3</strain>
    </source>
</reference>
<dbReference type="SUPFAM" id="SSF51735">
    <property type="entry name" value="NAD(P)-binding Rossmann-fold domains"/>
    <property type="match status" value="1"/>
</dbReference>
<dbReference type="SUPFAM" id="SSF81324">
    <property type="entry name" value="Voltage-gated potassium channels"/>
    <property type="match status" value="1"/>
</dbReference>
<dbReference type="InterPro" id="IPR050721">
    <property type="entry name" value="Trk_Ktr_HKT_K-transport"/>
</dbReference>
<dbReference type="InterPro" id="IPR013099">
    <property type="entry name" value="K_chnl_dom"/>
</dbReference>
<feature type="transmembrane region" description="Helical" evidence="8">
    <location>
        <begin position="53"/>
        <end position="70"/>
    </location>
</feature>
<feature type="domain" description="RCK N-terminal" evidence="9">
    <location>
        <begin position="241"/>
        <end position="355"/>
    </location>
</feature>
<accession>A0A6B0T532</accession>
<dbReference type="Proteomes" id="UP000466535">
    <property type="component" value="Unassembled WGS sequence"/>
</dbReference>
<dbReference type="Gene3D" id="1.10.287.70">
    <property type="match status" value="1"/>
</dbReference>
<evidence type="ECO:0000256" key="7">
    <source>
        <dbReference type="ARBA" id="ARBA00023303"/>
    </source>
</evidence>
<evidence type="ECO:0000259" key="9">
    <source>
        <dbReference type="PROSITE" id="PS51201"/>
    </source>
</evidence>
<feature type="transmembrane region" description="Helical" evidence="8">
    <location>
        <begin position="196"/>
        <end position="217"/>
    </location>
</feature>
<evidence type="ECO:0000256" key="1">
    <source>
        <dbReference type="ARBA" id="ARBA00004651"/>
    </source>
</evidence>
<dbReference type="Gene3D" id="3.40.50.720">
    <property type="entry name" value="NAD(P)-binding Rossmann-like Domain"/>
    <property type="match status" value="1"/>
</dbReference>
<comment type="caution">
    <text evidence="10">The sequence shown here is derived from an EMBL/GenBank/DDBJ whole genome shotgun (WGS) entry which is preliminary data.</text>
</comment>
<feature type="transmembrane region" description="Helical" evidence="8">
    <location>
        <begin position="12"/>
        <end position="33"/>
    </location>
</feature>
<evidence type="ECO:0000313" key="10">
    <source>
        <dbReference type="EMBL" id="MXR50653.1"/>
    </source>
</evidence>
<evidence type="ECO:0000256" key="2">
    <source>
        <dbReference type="ARBA" id="ARBA00022448"/>
    </source>
</evidence>
<dbReference type="GO" id="GO:0005886">
    <property type="term" value="C:plasma membrane"/>
    <property type="evidence" value="ECO:0007669"/>
    <property type="project" value="UniProtKB-SubCell"/>
</dbReference>
<keyword evidence="2" id="KW-0813">Transport</keyword>
<evidence type="ECO:0000256" key="4">
    <source>
        <dbReference type="ARBA" id="ARBA00022989"/>
    </source>
</evidence>
<keyword evidence="3 8" id="KW-0812">Transmembrane</keyword>
<keyword evidence="4 8" id="KW-1133">Transmembrane helix</keyword>
<gene>
    <name evidence="10" type="ORF">GRX03_03390</name>
</gene>
<dbReference type="AlphaFoldDB" id="A0A6B0T532"/>
<dbReference type="RefSeq" id="WP_159762760.1">
    <property type="nucleotide sequence ID" value="NZ_WUUT01000001.1"/>
</dbReference>
<dbReference type="PANTHER" id="PTHR43833">
    <property type="entry name" value="POTASSIUM CHANNEL PROTEIN 2-RELATED-RELATED"/>
    <property type="match status" value="1"/>
</dbReference>
<evidence type="ECO:0000256" key="6">
    <source>
        <dbReference type="ARBA" id="ARBA00023136"/>
    </source>
</evidence>